<evidence type="ECO:0000313" key="1">
    <source>
        <dbReference type="EMBL" id="KKM02444.1"/>
    </source>
</evidence>
<reference evidence="1" key="1">
    <citation type="journal article" date="2015" name="Nature">
        <title>Complex archaea that bridge the gap between prokaryotes and eukaryotes.</title>
        <authorList>
            <person name="Spang A."/>
            <person name="Saw J.H."/>
            <person name="Jorgensen S.L."/>
            <person name="Zaremba-Niedzwiedzka K."/>
            <person name="Martijn J."/>
            <person name="Lind A.E."/>
            <person name="van Eijk R."/>
            <person name="Schleper C."/>
            <person name="Guy L."/>
            <person name="Ettema T.J."/>
        </authorList>
    </citation>
    <scope>NUCLEOTIDE SEQUENCE</scope>
</reference>
<gene>
    <name evidence="1" type="ORF">LCGC14_1784380</name>
</gene>
<accession>A0A0F9GUJ4</accession>
<dbReference type="EMBL" id="LAZR01016929">
    <property type="protein sequence ID" value="KKM02444.1"/>
    <property type="molecule type" value="Genomic_DNA"/>
</dbReference>
<proteinExistence type="predicted"/>
<organism evidence="1">
    <name type="scientific">marine sediment metagenome</name>
    <dbReference type="NCBI Taxonomy" id="412755"/>
    <lineage>
        <taxon>unclassified sequences</taxon>
        <taxon>metagenomes</taxon>
        <taxon>ecological metagenomes</taxon>
    </lineage>
</organism>
<sequence length="146" mass="17572">MVNIISKIIQELNKRLNRERFKEHLSYLIEKRFTNEKMLQLEILNIISNIPEVKDYMPEMPYNYNNAIKCDIWFSLQDGKECWIEVKMRSTNYHKKELHGKAIKKGIDGIIKDIDRLKKAKGNKFIIFAFYPIYQDSVKFFKKHLI</sequence>
<dbReference type="AlphaFoldDB" id="A0A0F9GUJ4"/>
<comment type="caution">
    <text evidence="1">The sequence shown here is derived from an EMBL/GenBank/DDBJ whole genome shotgun (WGS) entry which is preliminary data.</text>
</comment>
<name>A0A0F9GUJ4_9ZZZZ</name>
<protein>
    <submittedName>
        <fullName evidence="1">Uncharacterized protein</fullName>
    </submittedName>
</protein>